<dbReference type="EMBL" id="BQXH01000018">
    <property type="protein sequence ID" value="GKS82078.1"/>
    <property type="molecule type" value="Genomic_DNA"/>
</dbReference>
<evidence type="ECO:0000313" key="2">
    <source>
        <dbReference type="EMBL" id="GKS82078.1"/>
    </source>
</evidence>
<evidence type="ECO:0000259" key="1">
    <source>
        <dbReference type="Pfam" id="PF03358"/>
    </source>
</evidence>
<organism evidence="2 3">
    <name type="scientific">Ligilactobacillus pabuli</name>
    <dbReference type="NCBI Taxonomy" id="2886039"/>
    <lineage>
        <taxon>Bacteria</taxon>
        <taxon>Bacillati</taxon>
        <taxon>Bacillota</taxon>
        <taxon>Bacilli</taxon>
        <taxon>Lactobacillales</taxon>
        <taxon>Lactobacillaceae</taxon>
        <taxon>Ligilactobacillus</taxon>
    </lineage>
</organism>
<gene>
    <name evidence="2" type="ORF">LPAF129_17640</name>
</gene>
<dbReference type="SUPFAM" id="SSF52218">
    <property type="entry name" value="Flavoproteins"/>
    <property type="match status" value="1"/>
</dbReference>
<keyword evidence="3" id="KW-1185">Reference proteome</keyword>
<dbReference type="InterPro" id="IPR029039">
    <property type="entry name" value="Flavoprotein-like_sf"/>
</dbReference>
<feature type="domain" description="NADPH-dependent FMN reductase-like" evidence="1">
    <location>
        <begin position="1"/>
        <end position="146"/>
    </location>
</feature>
<dbReference type="InterPro" id="IPR050712">
    <property type="entry name" value="NAD(P)H-dep_reductase"/>
</dbReference>
<dbReference type="Proteomes" id="UP001055149">
    <property type="component" value="Unassembled WGS sequence"/>
</dbReference>
<dbReference type="InterPro" id="IPR005025">
    <property type="entry name" value="FMN_Rdtase-like_dom"/>
</dbReference>
<evidence type="ECO:0000313" key="3">
    <source>
        <dbReference type="Proteomes" id="UP001055149"/>
    </source>
</evidence>
<reference evidence="2" key="1">
    <citation type="journal article" date="2022" name="Int. J. Syst. Evol. Microbiol.">
        <title>A novel species of lactic acid bacteria, Ligilactobacillus pabuli sp. nov., isolated from alfalfa silage.</title>
        <authorList>
            <person name="Tohno M."/>
            <person name="Tanizawa Y."/>
            <person name="Sawada H."/>
            <person name="Sakamoto M."/>
            <person name="Ohkuma M."/>
            <person name="Kobayashi H."/>
        </authorList>
    </citation>
    <scope>NUCLEOTIDE SEQUENCE</scope>
    <source>
        <strain evidence="2">AF129</strain>
    </source>
</reference>
<dbReference type="PANTHER" id="PTHR30543">
    <property type="entry name" value="CHROMATE REDUCTASE"/>
    <property type="match status" value="1"/>
</dbReference>
<name>A0ABQ5JJK5_9LACO</name>
<dbReference type="RefSeq" id="WP_244056304.1">
    <property type="nucleotide sequence ID" value="NZ_BQXH01000018.1"/>
</dbReference>
<sequence>MNYTGIIGNNARNSTNRTLLQYIQKHFGGSDQITLCEIADVPVFNKPESHVAPPAVAKIAAAIEQADGVIIATPEYDHTVPAVLSNTLEWLAYTTEALKDKPVFIVGASYGALGTSRAQGHLRIMLNGPDLGARVLPGQEYLLGHSLQAFDEDGMMVVAEDIQSLEDHMKYFAEFVKSNQGK</sequence>
<dbReference type="PANTHER" id="PTHR30543:SF21">
    <property type="entry name" value="NAD(P)H-DEPENDENT FMN REDUCTASE LOT6"/>
    <property type="match status" value="1"/>
</dbReference>
<proteinExistence type="predicted"/>
<protein>
    <submittedName>
        <fullName evidence="2">FMN reductase</fullName>
    </submittedName>
</protein>
<accession>A0ABQ5JJK5</accession>
<comment type="caution">
    <text evidence="2">The sequence shown here is derived from an EMBL/GenBank/DDBJ whole genome shotgun (WGS) entry which is preliminary data.</text>
</comment>
<dbReference type="Pfam" id="PF03358">
    <property type="entry name" value="FMN_red"/>
    <property type="match status" value="1"/>
</dbReference>
<dbReference type="Gene3D" id="3.40.50.360">
    <property type="match status" value="1"/>
</dbReference>